<keyword evidence="9 12" id="KW-0503">Monooxygenase</keyword>
<keyword evidence="10 13" id="KW-0472">Membrane</keyword>
<dbReference type="PROSITE" id="PS00086">
    <property type="entry name" value="CYTOCHROME_P450"/>
    <property type="match status" value="1"/>
</dbReference>
<dbReference type="PRINTS" id="PR00463">
    <property type="entry name" value="EP450I"/>
</dbReference>
<evidence type="ECO:0000313" key="15">
    <source>
        <dbReference type="RefSeq" id="XP_022146772.1"/>
    </source>
</evidence>
<keyword evidence="8 11" id="KW-0408">Iron</keyword>
<evidence type="ECO:0000256" key="8">
    <source>
        <dbReference type="ARBA" id="ARBA00023004"/>
    </source>
</evidence>
<dbReference type="RefSeq" id="XP_022146772.1">
    <property type="nucleotide sequence ID" value="XM_022291080.1"/>
</dbReference>
<gene>
    <name evidence="15" type="primary">LOC111015899</name>
</gene>
<dbReference type="InterPro" id="IPR001128">
    <property type="entry name" value="Cyt_P450"/>
</dbReference>
<keyword evidence="4 13" id="KW-0812">Transmembrane</keyword>
<evidence type="ECO:0000256" key="9">
    <source>
        <dbReference type="ARBA" id="ARBA00023033"/>
    </source>
</evidence>
<evidence type="ECO:0000256" key="7">
    <source>
        <dbReference type="ARBA" id="ARBA00023002"/>
    </source>
</evidence>
<dbReference type="PRINTS" id="PR00385">
    <property type="entry name" value="P450"/>
</dbReference>
<keyword evidence="3 11" id="KW-0349">Heme</keyword>
<sequence>MEVVAGVSLRWIFPAAVAVLVHYLYYTVWRKTAEVRRKLRAQGVWGPPPSVLYGNLPEMQKIQLQAAVAAPPNQASAIVAHDYTSTLFPYFVKWTKEYGPLYTYTTGGRQHLYANKVEMVKDADVISRACFGSSYAKGKEIFSKLRDLQKLVSEGNFSFGHISFSDRFFQPSKHRRIKKLEKEIESLIWETVQQRQQECAKTKSSSEKDLLQLIMEAAMSDPTVGGCSDSSKKFIVDNCKSIYFAGHESTAVAATWSLMLLALHPKWQDRIRSELAQACPDGHPDTAAISQLKSVGMVVQETLRLYPPAAFVAREAFVDTRLGDVVVPKGVCIWTLIPMLHRDAEIWGGDANEFKPERFVNGIAKACKYPQAYLPFGAGPRLCLGKNFALVQLKIIVSMVVSKFRFSLSPDYRHCPSYRMIVEPADGVKIVFQRV</sequence>
<organism evidence="14 15">
    <name type="scientific">Momordica charantia</name>
    <name type="common">Bitter gourd</name>
    <name type="synonym">Balsam pear</name>
    <dbReference type="NCBI Taxonomy" id="3673"/>
    <lineage>
        <taxon>Eukaryota</taxon>
        <taxon>Viridiplantae</taxon>
        <taxon>Streptophyta</taxon>
        <taxon>Embryophyta</taxon>
        <taxon>Tracheophyta</taxon>
        <taxon>Spermatophyta</taxon>
        <taxon>Magnoliopsida</taxon>
        <taxon>eudicotyledons</taxon>
        <taxon>Gunneridae</taxon>
        <taxon>Pentapetalae</taxon>
        <taxon>rosids</taxon>
        <taxon>fabids</taxon>
        <taxon>Cucurbitales</taxon>
        <taxon>Cucurbitaceae</taxon>
        <taxon>Momordiceae</taxon>
        <taxon>Momordica</taxon>
    </lineage>
</organism>
<keyword evidence="5 11" id="KW-0479">Metal-binding</keyword>
<dbReference type="AlphaFoldDB" id="A0A6J1D0I4"/>
<evidence type="ECO:0000256" key="3">
    <source>
        <dbReference type="ARBA" id="ARBA00022617"/>
    </source>
</evidence>
<dbReference type="GO" id="GO:0016705">
    <property type="term" value="F:oxidoreductase activity, acting on paired donors, with incorporation or reduction of molecular oxygen"/>
    <property type="evidence" value="ECO:0007669"/>
    <property type="project" value="InterPro"/>
</dbReference>
<evidence type="ECO:0000256" key="10">
    <source>
        <dbReference type="ARBA" id="ARBA00023136"/>
    </source>
</evidence>
<feature type="transmembrane region" description="Helical" evidence="13">
    <location>
        <begin position="12"/>
        <end position="29"/>
    </location>
</feature>
<evidence type="ECO:0000256" key="6">
    <source>
        <dbReference type="ARBA" id="ARBA00022989"/>
    </source>
</evidence>
<dbReference type="GO" id="GO:0016020">
    <property type="term" value="C:membrane"/>
    <property type="evidence" value="ECO:0007669"/>
    <property type="project" value="UniProtKB-SubCell"/>
</dbReference>
<dbReference type="Pfam" id="PF00067">
    <property type="entry name" value="p450"/>
    <property type="match status" value="1"/>
</dbReference>
<dbReference type="GO" id="GO:0004497">
    <property type="term" value="F:monooxygenase activity"/>
    <property type="evidence" value="ECO:0007669"/>
    <property type="project" value="UniProtKB-KW"/>
</dbReference>
<comment type="cofactor">
    <cofactor evidence="11">
        <name>heme</name>
        <dbReference type="ChEBI" id="CHEBI:30413"/>
    </cofactor>
</comment>
<evidence type="ECO:0000256" key="2">
    <source>
        <dbReference type="ARBA" id="ARBA00010617"/>
    </source>
</evidence>
<evidence type="ECO:0000256" key="11">
    <source>
        <dbReference type="PIRSR" id="PIRSR602401-1"/>
    </source>
</evidence>
<keyword evidence="7 12" id="KW-0560">Oxidoreductase</keyword>
<dbReference type="InterPro" id="IPR002401">
    <property type="entry name" value="Cyt_P450_E_grp-I"/>
</dbReference>
<accession>A0A6J1D0I4</accession>
<dbReference type="Gene3D" id="1.10.630.10">
    <property type="entry name" value="Cytochrome P450"/>
    <property type="match status" value="1"/>
</dbReference>
<dbReference type="GO" id="GO:0020037">
    <property type="term" value="F:heme binding"/>
    <property type="evidence" value="ECO:0007669"/>
    <property type="project" value="InterPro"/>
</dbReference>
<dbReference type="InterPro" id="IPR050665">
    <property type="entry name" value="Cytochrome_P450_Monooxygen"/>
</dbReference>
<dbReference type="InterPro" id="IPR036396">
    <property type="entry name" value="Cyt_P450_sf"/>
</dbReference>
<keyword evidence="6 13" id="KW-1133">Transmembrane helix</keyword>
<dbReference type="InterPro" id="IPR017972">
    <property type="entry name" value="Cyt_P450_CS"/>
</dbReference>
<reference evidence="15" key="1">
    <citation type="submission" date="2025-08" db="UniProtKB">
        <authorList>
            <consortium name="RefSeq"/>
        </authorList>
    </citation>
    <scope>IDENTIFICATION</scope>
    <source>
        <strain evidence="15">OHB3-1</strain>
    </source>
</reference>
<proteinExistence type="inferred from homology"/>
<dbReference type="PANTHER" id="PTHR24282">
    <property type="entry name" value="CYTOCHROME P450 FAMILY MEMBER"/>
    <property type="match status" value="1"/>
</dbReference>
<evidence type="ECO:0000256" key="12">
    <source>
        <dbReference type="RuleBase" id="RU000461"/>
    </source>
</evidence>
<dbReference type="PANTHER" id="PTHR24282:SF36">
    <property type="entry name" value="CYTOCHROME P450 714A1-RELATED"/>
    <property type="match status" value="1"/>
</dbReference>
<dbReference type="KEGG" id="mcha:111015899"/>
<feature type="binding site" description="axial binding residue" evidence="11">
    <location>
        <position position="383"/>
    </location>
    <ligand>
        <name>heme</name>
        <dbReference type="ChEBI" id="CHEBI:30413"/>
    </ligand>
    <ligandPart>
        <name>Fe</name>
        <dbReference type="ChEBI" id="CHEBI:18248"/>
    </ligandPart>
</feature>
<dbReference type="GeneID" id="111015899"/>
<dbReference type="GO" id="GO:0005506">
    <property type="term" value="F:iron ion binding"/>
    <property type="evidence" value="ECO:0007669"/>
    <property type="project" value="InterPro"/>
</dbReference>
<dbReference type="SUPFAM" id="SSF48264">
    <property type="entry name" value="Cytochrome P450"/>
    <property type="match status" value="1"/>
</dbReference>
<evidence type="ECO:0000256" key="1">
    <source>
        <dbReference type="ARBA" id="ARBA00004167"/>
    </source>
</evidence>
<comment type="subcellular location">
    <subcellularLocation>
        <location evidence="1">Membrane</location>
        <topology evidence="1">Single-pass membrane protein</topology>
    </subcellularLocation>
</comment>
<evidence type="ECO:0000256" key="4">
    <source>
        <dbReference type="ARBA" id="ARBA00022692"/>
    </source>
</evidence>
<comment type="similarity">
    <text evidence="2 12">Belongs to the cytochrome P450 family.</text>
</comment>
<dbReference type="OrthoDB" id="1470350at2759"/>
<name>A0A6J1D0I4_MOMCH</name>
<protein>
    <submittedName>
        <fullName evidence="15">Cytochrome P450 714A1-like</fullName>
    </submittedName>
</protein>
<evidence type="ECO:0000313" key="14">
    <source>
        <dbReference type="Proteomes" id="UP000504603"/>
    </source>
</evidence>
<evidence type="ECO:0000256" key="13">
    <source>
        <dbReference type="SAM" id="Phobius"/>
    </source>
</evidence>
<dbReference type="Proteomes" id="UP000504603">
    <property type="component" value="Unplaced"/>
</dbReference>
<keyword evidence="14" id="KW-1185">Reference proteome</keyword>
<evidence type="ECO:0000256" key="5">
    <source>
        <dbReference type="ARBA" id="ARBA00022723"/>
    </source>
</evidence>